<dbReference type="PANTHER" id="PTHR23310:SF133">
    <property type="entry name" value="COA BINDING PROTEIN, PUTATIVE (AFU_ORTHOLOGUE AFUA_1G12300)-RELATED"/>
    <property type="match status" value="1"/>
</dbReference>
<dbReference type="Gene3D" id="1.20.80.10">
    <property type="match status" value="1"/>
</dbReference>
<dbReference type="FunFam" id="1.20.80.10:FF:000010">
    <property type="entry name" value="Acyl-CoA-binding domain-containing protein 5"/>
    <property type="match status" value="1"/>
</dbReference>
<reference evidence="4 5" key="1">
    <citation type="submission" date="2014-04" db="EMBL/GenBank/DDBJ databases">
        <authorList>
            <consortium name="DOE Joint Genome Institute"/>
            <person name="Kuo A."/>
            <person name="Ruytinx J."/>
            <person name="Rineau F."/>
            <person name="Colpaert J."/>
            <person name="Kohler A."/>
            <person name="Nagy L.G."/>
            <person name="Floudas D."/>
            <person name="Copeland A."/>
            <person name="Barry K.W."/>
            <person name="Cichocki N."/>
            <person name="Veneault-Fourrey C."/>
            <person name="LaButti K."/>
            <person name="Lindquist E.A."/>
            <person name="Lipzen A."/>
            <person name="Lundell T."/>
            <person name="Morin E."/>
            <person name="Murat C."/>
            <person name="Sun H."/>
            <person name="Tunlid A."/>
            <person name="Henrissat B."/>
            <person name="Grigoriev I.V."/>
            <person name="Hibbett D.S."/>
            <person name="Martin F."/>
            <person name="Nordberg H.P."/>
            <person name="Cantor M.N."/>
            <person name="Hua S.X."/>
        </authorList>
    </citation>
    <scope>NUCLEOTIDE SEQUENCE [LARGE SCALE GENOMIC DNA]</scope>
    <source>
        <strain evidence="4 5">UH-Slu-Lm8-n1</strain>
    </source>
</reference>
<sequence length="463" mass="51323">MDSRELIDAQFDRAVEIVQGLPKTGPIQTGYEEKLTMYSLYKQATVGNVQGGRPGMWDMLGRAKWDAWAKHKDLDLYEAKWLYVDALLKVLSKYSDKTVARDLMNELQSYGGDPSNLVMSHSLSRSRNSQSSSSDASENDMPRIPGQLLSSIRSEAQQAAQSAVMQDSGSSSEDGESGDEAHELPSVREPVQQPRPLSSMSSRYRTPVTGSLAMSPPLAGFTNVPPMQPMPTYQTQSAFVGQSAPITSSSAYSPPGHYSGTYQSPELATQIHSSLSHRGGRFYGAEAPIRTPSRLPLEQAVENVQTHLAAITERLDMLESQIVQPQRSTVSLPLRSSSGRGSPTDNRPGALEWDLDDMGMWSFILKPLSRMVVSLKQLLIFFGRSENRSPVLTIVRRLFLDISFSLAVLGLLRLTWKKTATRRREVNAALILLWAALSGRSRGRRMISELLVLPKYLFELRNC</sequence>
<keyword evidence="5" id="KW-1185">Reference proteome</keyword>
<feature type="compositionally biased region" description="Low complexity" evidence="2">
    <location>
        <begin position="120"/>
        <end position="136"/>
    </location>
</feature>
<dbReference type="EMBL" id="KN835589">
    <property type="protein sequence ID" value="KIK35783.1"/>
    <property type="molecule type" value="Genomic_DNA"/>
</dbReference>
<dbReference type="AlphaFoldDB" id="A0A0D0AV60"/>
<organism evidence="4 5">
    <name type="scientific">Suillus luteus UH-Slu-Lm8-n1</name>
    <dbReference type="NCBI Taxonomy" id="930992"/>
    <lineage>
        <taxon>Eukaryota</taxon>
        <taxon>Fungi</taxon>
        <taxon>Dikarya</taxon>
        <taxon>Basidiomycota</taxon>
        <taxon>Agaricomycotina</taxon>
        <taxon>Agaricomycetes</taxon>
        <taxon>Agaricomycetidae</taxon>
        <taxon>Boletales</taxon>
        <taxon>Suillineae</taxon>
        <taxon>Suillaceae</taxon>
        <taxon>Suillus</taxon>
    </lineage>
</organism>
<dbReference type="PROSITE" id="PS51228">
    <property type="entry name" value="ACB_2"/>
    <property type="match status" value="1"/>
</dbReference>
<feature type="compositionally biased region" description="Low complexity" evidence="2">
    <location>
        <begin position="331"/>
        <end position="343"/>
    </location>
</feature>
<proteinExistence type="predicted"/>
<evidence type="ECO:0000313" key="4">
    <source>
        <dbReference type="EMBL" id="KIK35783.1"/>
    </source>
</evidence>
<dbReference type="PANTHER" id="PTHR23310">
    <property type="entry name" value="ACYL-COA-BINDING PROTEIN, ACBP"/>
    <property type="match status" value="1"/>
</dbReference>
<dbReference type="GO" id="GO:0006631">
    <property type="term" value="P:fatty acid metabolic process"/>
    <property type="evidence" value="ECO:0007669"/>
    <property type="project" value="TreeGrafter"/>
</dbReference>
<evidence type="ECO:0000256" key="1">
    <source>
        <dbReference type="ARBA" id="ARBA00023121"/>
    </source>
</evidence>
<evidence type="ECO:0000256" key="2">
    <source>
        <dbReference type="SAM" id="MobiDB-lite"/>
    </source>
</evidence>
<dbReference type="InterPro" id="IPR014352">
    <property type="entry name" value="FERM/acyl-CoA-bd_prot_sf"/>
</dbReference>
<dbReference type="GO" id="GO:0000062">
    <property type="term" value="F:fatty-acyl-CoA binding"/>
    <property type="evidence" value="ECO:0007669"/>
    <property type="project" value="InterPro"/>
</dbReference>
<dbReference type="STRING" id="930992.A0A0D0AV60"/>
<dbReference type="Pfam" id="PF00887">
    <property type="entry name" value="ACBP"/>
    <property type="match status" value="1"/>
</dbReference>
<feature type="compositionally biased region" description="Polar residues" evidence="2">
    <location>
        <begin position="148"/>
        <end position="165"/>
    </location>
</feature>
<dbReference type="PRINTS" id="PR00689">
    <property type="entry name" value="ACOABINDINGP"/>
</dbReference>
<dbReference type="InterPro" id="IPR000582">
    <property type="entry name" value="Acyl-CoA-binding_protein"/>
</dbReference>
<feature type="compositionally biased region" description="Polar residues" evidence="2">
    <location>
        <begin position="195"/>
        <end position="204"/>
    </location>
</feature>
<evidence type="ECO:0000259" key="3">
    <source>
        <dbReference type="PROSITE" id="PS51228"/>
    </source>
</evidence>
<feature type="domain" description="ACB" evidence="3">
    <location>
        <begin position="7"/>
        <end position="96"/>
    </location>
</feature>
<dbReference type="InParanoid" id="A0A0D0AV60"/>
<accession>A0A0D0AV60</accession>
<evidence type="ECO:0000313" key="5">
    <source>
        <dbReference type="Proteomes" id="UP000054485"/>
    </source>
</evidence>
<dbReference type="InterPro" id="IPR022408">
    <property type="entry name" value="Acyl-CoA-binding_prot_CS"/>
</dbReference>
<dbReference type="OrthoDB" id="346910at2759"/>
<gene>
    <name evidence="4" type="ORF">CY34DRAFT_811881</name>
</gene>
<protein>
    <submittedName>
        <fullName evidence="4">Unplaced genomic scaffold CY34scaffold_458, whole genome shotgun sequence</fullName>
    </submittedName>
</protein>
<dbReference type="Proteomes" id="UP000054485">
    <property type="component" value="Unassembled WGS sequence"/>
</dbReference>
<dbReference type="HOGENOM" id="CLU_046559_0_0_1"/>
<dbReference type="SUPFAM" id="SSF47027">
    <property type="entry name" value="Acyl-CoA binding protein"/>
    <property type="match status" value="1"/>
</dbReference>
<dbReference type="PROSITE" id="PS00880">
    <property type="entry name" value="ACB_1"/>
    <property type="match status" value="1"/>
</dbReference>
<keyword evidence="1" id="KW-0446">Lipid-binding</keyword>
<reference evidence="5" key="2">
    <citation type="submission" date="2015-01" db="EMBL/GenBank/DDBJ databases">
        <title>Evolutionary Origins and Diversification of the Mycorrhizal Mutualists.</title>
        <authorList>
            <consortium name="DOE Joint Genome Institute"/>
            <consortium name="Mycorrhizal Genomics Consortium"/>
            <person name="Kohler A."/>
            <person name="Kuo A."/>
            <person name="Nagy L.G."/>
            <person name="Floudas D."/>
            <person name="Copeland A."/>
            <person name="Barry K.W."/>
            <person name="Cichocki N."/>
            <person name="Veneault-Fourrey C."/>
            <person name="LaButti K."/>
            <person name="Lindquist E.A."/>
            <person name="Lipzen A."/>
            <person name="Lundell T."/>
            <person name="Morin E."/>
            <person name="Murat C."/>
            <person name="Riley R."/>
            <person name="Ohm R."/>
            <person name="Sun H."/>
            <person name="Tunlid A."/>
            <person name="Henrissat B."/>
            <person name="Grigoriev I.V."/>
            <person name="Hibbett D.S."/>
            <person name="Martin F."/>
        </authorList>
    </citation>
    <scope>NUCLEOTIDE SEQUENCE [LARGE SCALE GENOMIC DNA]</scope>
    <source>
        <strain evidence="5">UH-Slu-Lm8-n1</strain>
    </source>
</reference>
<feature type="region of interest" description="Disordered" evidence="2">
    <location>
        <begin position="329"/>
        <end position="349"/>
    </location>
</feature>
<dbReference type="InterPro" id="IPR035984">
    <property type="entry name" value="Acyl-CoA-binding_sf"/>
</dbReference>
<name>A0A0D0AV60_9AGAM</name>
<feature type="region of interest" description="Disordered" evidence="2">
    <location>
        <begin position="110"/>
        <end position="204"/>
    </location>
</feature>